<comment type="caution">
    <text evidence="1">The sequence shown here is derived from an EMBL/GenBank/DDBJ whole genome shotgun (WGS) entry which is preliminary data.</text>
</comment>
<dbReference type="Pfam" id="PF06035">
    <property type="entry name" value="Peptidase_C93"/>
    <property type="match status" value="1"/>
</dbReference>
<dbReference type="SUPFAM" id="SSF54001">
    <property type="entry name" value="Cysteine proteinases"/>
    <property type="match status" value="1"/>
</dbReference>
<dbReference type="EMBL" id="JAIMJA010000008">
    <property type="protein sequence ID" value="MCE2595101.1"/>
    <property type="molecule type" value="Genomic_DNA"/>
</dbReference>
<accession>A0ABS8WBH9</accession>
<evidence type="ECO:0000313" key="2">
    <source>
        <dbReference type="Proteomes" id="UP001201273"/>
    </source>
</evidence>
<dbReference type="PANTHER" id="PTHR39327:SF1">
    <property type="entry name" value="BLR5470 PROTEIN"/>
    <property type="match status" value="1"/>
</dbReference>
<evidence type="ECO:0000313" key="1">
    <source>
        <dbReference type="EMBL" id="MCE2595101.1"/>
    </source>
</evidence>
<organism evidence="1 2">
    <name type="scientific">Motilimonas cestriensis</name>
    <dbReference type="NCBI Taxonomy" id="2742685"/>
    <lineage>
        <taxon>Bacteria</taxon>
        <taxon>Pseudomonadati</taxon>
        <taxon>Pseudomonadota</taxon>
        <taxon>Gammaproteobacteria</taxon>
        <taxon>Alteromonadales</taxon>
        <taxon>Alteromonadales genera incertae sedis</taxon>
        <taxon>Motilimonas</taxon>
    </lineage>
</organism>
<dbReference type="Gene3D" id="3.10.620.30">
    <property type="match status" value="1"/>
</dbReference>
<sequence length="211" mass="24489">MLIVSVVFIAAASPAININQYFTPTLFQEVKNNHGNRAEYRVKAWQRLIEDNQDRTELEKLKLVNDFFNKHIEFIDDIKHWHREDYWATPLETLATEGGDCEDFSIAKYFTLNALGISEDKIRMMYVKALEYNQAHMVVIYIPSPGEYPLVLDNINRDIVTANQRRDLKPVYSFNGQGLWVAKAQGLGNKVKQRKGFAPWVKLIKRIEQGQ</sequence>
<protein>
    <submittedName>
        <fullName evidence="1">Transglutaminase-like cysteine peptidase</fullName>
    </submittedName>
</protein>
<proteinExistence type="predicted"/>
<gene>
    <name evidence="1" type="ORF">K6Y31_09750</name>
</gene>
<keyword evidence="2" id="KW-1185">Reference proteome</keyword>
<reference evidence="1 2" key="1">
    <citation type="journal article" date="2022" name="Environ. Microbiol. Rep.">
        <title>Eco-phylogenetic analyses reveal divergent evolution of vitamin B12 metabolism in the marine bacterial family 'Psychromonadaceae'.</title>
        <authorList>
            <person name="Jin X."/>
            <person name="Yang Y."/>
            <person name="Cao H."/>
            <person name="Gao B."/>
            <person name="Zhao Z."/>
        </authorList>
    </citation>
    <scope>NUCLEOTIDE SEQUENCE [LARGE SCALE GENOMIC DNA]</scope>
    <source>
        <strain evidence="1 2">MKS20</strain>
    </source>
</reference>
<dbReference type="PANTHER" id="PTHR39327">
    <property type="match status" value="1"/>
</dbReference>
<dbReference type="InterPro" id="IPR038765">
    <property type="entry name" value="Papain-like_cys_pep_sf"/>
</dbReference>
<dbReference type="Proteomes" id="UP001201273">
    <property type="component" value="Unassembled WGS sequence"/>
</dbReference>
<dbReference type="InterPro" id="IPR010319">
    <property type="entry name" value="Transglutaminase-like_Cys_pept"/>
</dbReference>
<name>A0ABS8WBH9_9GAMM</name>